<organism evidence="2 3">
    <name type="scientific">Senna tora</name>
    <dbReference type="NCBI Taxonomy" id="362788"/>
    <lineage>
        <taxon>Eukaryota</taxon>
        <taxon>Viridiplantae</taxon>
        <taxon>Streptophyta</taxon>
        <taxon>Embryophyta</taxon>
        <taxon>Tracheophyta</taxon>
        <taxon>Spermatophyta</taxon>
        <taxon>Magnoliopsida</taxon>
        <taxon>eudicotyledons</taxon>
        <taxon>Gunneridae</taxon>
        <taxon>Pentapetalae</taxon>
        <taxon>rosids</taxon>
        <taxon>fabids</taxon>
        <taxon>Fabales</taxon>
        <taxon>Fabaceae</taxon>
        <taxon>Caesalpinioideae</taxon>
        <taxon>Cassia clade</taxon>
        <taxon>Senna</taxon>
    </lineage>
</organism>
<dbReference type="AlphaFoldDB" id="A0A834TZ36"/>
<accession>A0A834TZ36</accession>
<comment type="caution">
    <text evidence="2">The sequence shown here is derived from an EMBL/GenBank/DDBJ whole genome shotgun (WGS) entry which is preliminary data.</text>
</comment>
<evidence type="ECO:0000259" key="1">
    <source>
        <dbReference type="Pfam" id="PF13966"/>
    </source>
</evidence>
<dbReference type="CDD" id="cd06222">
    <property type="entry name" value="RNase_H_like"/>
    <property type="match status" value="1"/>
</dbReference>
<dbReference type="InterPro" id="IPR044730">
    <property type="entry name" value="RNase_H-like_dom_plant"/>
</dbReference>
<evidence type="ECO:0000313" key="3">
    <source>
        <dbReference type="Proteomes" id="UP000634136"/>
    </source>
</evidence>
<sequence length="911" mass="103697">MDLKHRYRPNVVFISETRIEGWRANSVINTLGFDSHFKVDPIGYAGGLWILWDTANVKLTVVEHTFQEVHAIMEVNSQAPFLASFIYASPDLVRRKYVWQNLTKIAEACNLPWVVCGDFNEVLYPEEKWGGNPASFNRIREFKSCVEKCGLTNLGFPEAINYNLPRIKSDHIPLLLDYCPSSQGPTHRPFRCERIWLSEPGFLNLAEQAWREANSSSPGLDIIRERAIEWNKELALEYQKILSLEEELWASKARLDWLNLGDSNTSFFHASVIKRRRNNRILALKDNVGNWINDFPGIKTHIVDFFVDCFTCVPVQTFPAEIRMNTFDLSTHTNLAAIPTSQIQTGNWTPVKVRGVKMSHLLYADDVLLFARTKKNSIMAIKSVLDRFLSYSGLTISSEKSLVWFSPHTPEEDKLSVINLLGFGAATNLGKYLGVPLGLSRRSSDFKPIIDKVMDKMQRKEFSLLAKLCWRMEQEKENLWVKLTTHYLNRHLAGASALGKGLKMGSDLLNLGLKKIIKLGRDTSLWFDDWTSLGPLRGQISGPLNREEDKLLVNDFAEGVGVWNWERISFDLPIQVQRNIFAIVCNNNSNDSDRISWKFTPTGLFSLKTAYELACAYNSHEGTEEENARNFKWIWKLPYTPKIRMFVWQLSSNALPCRDTLTSRGIQLQVHCPICNSDNETLAHLFSQCSETQKVWDVINLSPINPADANKMCDWVHYNALKDTVVNYSITHGILFIFGLWEIWLARNSLIFENTSFDPSVVGKKAIFKAVEFFHLTGSNIDPPLLKEIFISWSPPSEGWWKLNVDGTCQGSPKLIAGGGLIRDSLAKSLHCEKLIIETDSLATLSAFSEVELRHIHREGNACADLLAKKALMENRPLVYFDSMPSFLSSCFMADISCTLFSRFIRAERPP</sequence>
<keyword evidence="2" id="KW-0548">Nucleotidyltransferase</keyword>
<dbReference type="PANTHER" id="PTHR35218:SF9">
    <property type="entry name" value="ENDONUCLEASE_EXONUCLEASE_PHOSPHATASE DOMAIN-CONTAINING PROTEIN"/>
    <property type="match status" value="1"/>
</dbReference>
<dbReference type="InterPro" id="IPR036691">
    <property type="entry name" value="Endo/exonu/phosph_ase_sf"/>
</dbReference>
<dbReference type="SUPFAM" id="SSF53098">
    <property type="entry name" value="Ribonuclease H-like"/>
    <property type="match status" value="1"/>
</dbReference>
<dbReference type="OrthoDB" id="1109891at2759"/>
<proteinExistence type="predicted"/>
<dbReference type="GO" id="GO:0003964">
    <property type="term" value="F:RNA-directed DNA polymerase activity"/>
    <property type="evidence" value="ECO:0007669"/>
    <property type="project" value="UniProtKB-KW"/>
</dbReference>
<gene>
    <name evidence="2" type="ORF">G2W53_013027</name>
</gene>
<dbReference type="Pfam" id="PF13966">
    <property type="entry name" value="zf-RVT"/>
    <property type="match status" value="1"/>
</dbReference>
<dbReference type="EMBL" id="JAAIUW010000005">
    <property type="protein sequence ID" value="KAF7830694.1"/>
    <property type="molecule type" value="Genomic_DNA"/>
</dbReference>
<dbReference type="PANTHER" id="PTHR35218">
    <property type="entry name" value="RNASE H DOMAIN-CONTAINING PROTEIN"/>
    <property type="match status" value="1"/>
</dbReference>
<keyword evidence="2" id="KW-0808">Transferase</keyword>
<dbReference type="InterPro" id="IPR012337">
    <property type="entry name" value="RNaseH-like_sf"/>
</dbReference>
<keyword evidence="2" id="KW-0695">RNA-directed DNA polymerase</keyword>
<keyword evidence="3" id="KW-1185">Reference proteome</keyword>
<evidence type="ECO:0000313" key="2">
    <source>
        <dbReference type="EMBL" id="KAF7830694.1"/>
    </source>
</evidence>
<dbReference type="Gene3D" id="3.60.10.10">
    <property type="entry name" value="Endonuclease/exonuclease/phosphatase"/>
    <property type="match status" value="1"/>
</dbReference>
<feature type="domain" description="Reverse transcriptase zinc-binding" evidence="1">
    <location>
        <begin position="611"/>
        <end position="696"/>
    </location>
</feature>
<dbReference type="InterPro" id="IPR026960">
    <property type="entry name" value="RVT-Znf"/>
</dbReference>
<dbReference type="Proteomes" id="UP000634136">
    <property type="component" value="Unassembled WGS sequence"/>
</dbReference>
<reference evidence="2" key="1">
    <citation type="submission" date="2020-09" db="EMBL/GenBank/DDBJ databases">
        <title>Genome-Enabled Discovery of Anthraquinone Biosynthesis in Senna tora.</title>
        <authorList>
            <person name="Kang S.-H."/>
            <person name="Pandey R.P."/>
            <person name="Lee C.-M."/>
            <person name="Sim J.-S."/>
            <person name="Jeong J.-T."/>
            <person name="Choi B.-S."/>
            <person name="Jung M."/>
            <person name="Ginzburg D."/>
            <person name="Zhao K."/>
            <person name="Won S.Y."/>
            <person name="Oh T.-J."/>
            <person name="Yu Y."/>
            <person name="Kim N.-H."/>
            <person name="Lee O.R."/>
            <person name="Lee T.-H."/>
            <person name="Bashyal P."/>
            <person name="Kim T.-S."/>
            <person name="Lee W.-H."/>
            <person name="Kawkins C."/>
            <person name="Kim C.-K."/>
            <person name="Kim J.S."/>
            <person name="Ahn B.O."/>
            <person name="Rhee S.Y."/>
            <person name="Sohng J.K."/>
        </authorList>
    </citation>
    <scope>NUCLEOTIDE SEQUENCE</scope>
    <source>
        <tissue evidence="2">Leaf</tissue>
    </source>
</reference>
<name>A0A834TZ36_9FABA</name>
<dbReference type="SUPFAM" id="SSF56219">
    <property type="entry name" value="DNase I-like"/>
    <property type="match status" value="1"/>
</dbReference>
<protein>
    <submittedName>
        <fullName evidence="2">Reverse transcriptase</fullName>
    </submittedName>
</protein>